<proteinExistence type="predicted"/>
<dbReference type="VEuPathDB" id="FungiDB:RhiirFUN_026389"/>
<name>A0A2I1HJ97_9GLOM</name>
<dbReference type="VEuPathDB" id="FungiDB:FUN_005032"/>
<evidence type="ECO:0000313" key="2">
    <source>
        <dbReference type="Proteomes" id="UP000234323"/>
    </source>
</evidence>
<keyword evidence="2" id="KW-1185">Reference proteome</keyword>
<dbReference type="Proteomes" id="UP000234323">
    <property type="component" value="Unassembled WGS sequence"/>
</dbReference>
<protein>
    <submittedName>
        <fullName evidence="1">Uncharacterized protein</fullName>
    </submittedName>
</protein>
<accession>A0A2I1HJ97</accession>
<reference evidence="1 2" key="1">
    <citation type="submission" date="2015-10" db="EMBL/GenBank/DDBJ databases">
        <title>Genome analyses suggest a sexual origin of heterokaryosis in a supposedly ancient asexual fungus.</title>
        <authorList>
            <person name="Ropars J."/>
            <person name="Sedzielewska K."/>
            <person name="Noel J."/>
            <person name="Charron P."/>
            <person name="Farinelli L."/>
            <person name="Marton T."/>
            <person name="Kruger M."/>
            <person name="Pelin A."/>
            <person name="Brachmann A."/>
            <person name="Corradi N."/>
        </authorList>
    </citation>
    <scope>NUCLEOTIDE SEQUENCE [LARGE SCALE GENOMIC DNA]</scope>
    <source>
        <strain evidence="1 2">A4</strain>
    </source>
</reference>
<comment type="caution">
    <text evidence="1">The sequence shown here is derived from an EMBL/GenBank/DDBJ whole genome shotgun (WGS) entry which is preliminary data.</text>
</comment>
<sequence>MSQLELSQGLAQLDSAWLIPKAHKLAYFQNHIKFIITKISERDNFANIAPNLMILLPLDSSHQEESNGSQTNFVSNKYFGVHDISDGDIVKEISGGGDIVRKQTESANKRLIIIVIMKIKAQYISNIPWIALTYFLTNVYLSQLFYYQQ</sequence>
<dbReference type="AlphaFoldDB" id="A0A2I1HJ97"/>
<evidence type="ECO:0000313" key="1">
    <source>
        <dbReference type="EMBL" id="PKY58961.1"/>
    </source>
</evidence>
<gene>
    <name evidence="1" type="ORF">RhiirA4_481315</name>
</gene>
<dbReference type="EMBL" id="LLXI01003280">
    <property type="protein sequence ID" value="PKY58961.1"/>
    <property type="molecule type" value="Genomic_DNA"/>
</dbReference>
<organism evidence="1 2">
    <name type="scientific">Rhizophagus irregularis</name>
    <dbReference type="NCBI Taxonomy" id="588596"/>
    <lineage>
        <taxon>Eukaryota</taxon>
        <taxon>Fungi</taxon>
        <taxon>Fungi incertae sedis</taxon>
        <taxon>Mucoromycota</taxon>
        <taxon>Glomeromycotina</taxon>
        <taxon>Glomeromycetes</taxon>
        <taxon>Glomerales</taxon>
        <taxon>Glomeraceae</taxon>
        <taxon>Rhizophagus</taxon>
    </lineage>
</organism>